<comment type="similarity">
    <text evidence="5">Belongs to the SAT4 family.</text>
</comment>
<sequence>MATLKRTPTLHELKSYDMLATSAVFLALSVVTVIARIYVRSWMIRSFGWDDWLMMVTWALFAITTSLLITIARAEIVPPGVANQATVDGILTLVVCIFGLYILTTIIFKLSLAVFFLRVVNQRWQRQVIIGSVTLYTLFGTAWLFIAIFQCGNPGDYGKNEVEGKCLPFQTVLRPLNYTHGVLNAVTDWIFAIIPIFVVRSAQMHRQQKITVCTILGLGVLGSICSIVRLAYVDVIGVQLQDLLVSAPNYAIVSIVELGLGITAACLATLRPLFAVWFDKARTGFSSSRSRSRSAPMALDGSKGVSGSYVTSGHHSGPKDDGFVTVTRELQVFSNRPSTAGQTLEMHAMGPTAAQHQTRSGHRLRSESSEESLLEVV</sequence>
<keyword evidence="3 7" id="KW-1133">Transmembrane helix</keyword>
<dbReference type="InterPro" id="IPR052337">
    <property type="entry name" value="SAT4-like"/>
</dbReference>
<feature type="transmembrane region" description="Helical" evidence="7">
    <location>
        <begin position="51"/>
        <end position="71"/>
    </location>
</feature>
<comment type="caution">
    <text evidence="9">The sequence shown here is derived from an EMBL/GenBank/DDBJ whole genome shotgun (WGS) entry which is preliminary data.</text>
</comment>
<keyword evidence="4 7" id="KW-0472">Membrane</keyword>
<evidence type="ECO:0000256" key="5">
    <source>
        <dbReference type="ARBA" id="ARBA00038359"/>
    </source>
</evidence>
<feature type="domain" description="Rhodopsin" evidence="8">
    <location>
        <begin position="35"/>
        <end position="275"/>
    </location>
</feature>
<keyword evidence="10" id="KW-1185">Reference proteome</keyword>
<keyword evidence="2 7" id="KW-0812">Transmembrane</keyword>
<dbReference type="InterPro" id="IPR049326">
    <property type="entry name" value="Rhodopsin_dom_fungi"/>
</dbReference>
<dbReference type="Proteomes" id="UP001341245">
    <property type="component" value="Unassembled WGS sequence"/>
</dbReference>
<dbReference type="Pfam" id="PF20684">
    <property type="entry name" value="Fung_rhodopsin"/>
    <property type="match status" value="1"/>
</dbReference>
<dbReference type="PANTHER" id="PTHR33048">
    <property type="entry name" value="PTH11-LIKE INTEGRAL MEMBRANE PROTEIN (AFU_ORTHOLOGUE AFUA_5G11245)"/>
    <property type="match status" value="1"/>
</dbReference>
<evidence type="ECO:0000313" key="10">
    <source>
        <dbReference type="Proteomes" id="UP001341245"/>
    </source>
</evidence>
<dbReference type="PANTHER" id="PTHR33048:SF96">
    <property type="entry name" value="INTEGRAL MEMBRANE PROTEIN"/>
    <property type="match status" value="1"/>
</dbReference>
<evidence type="ECO:0000256" key="2">
    <source>
        <dbReference type="ARBA" id="ARBA00022692"/>
    </source>
</evidence>
<evidence type="ECO:0000256" key="1">
    <source>
        <dbReference type="ARBA" id="ARBA00004141"/>
    </source>
</evidence>
<protein>
    <recommendedName>
        <fullName evidence="8">Rhodopsin domain-containing protein</fullName>
    </recommendedName>
</protein>
<feature type="region of interest" description="Disordered" evidence="6">
    <location>
        <begin position="350"/>
        <end position="377"/>
    </location>
</feature>
<feature type="transmembrane region" description="Helical" evidence="7">
    <location>
        <begin position="91"/>
        <end position="116"/>
    </location>
</feature>
<name>A0ABR0TMZ2_AURPU</name>
<feature type="transmembrane region" description="Helical" evidence="7">
    <location>
        <begin position="210"/>
        <end position="232"/>
    </location>
</feature>
<proteinExistence type="inferred from homology"/>
<evidence type="ECO:0000313" key="9">
    <source>
        <dbReference type="EMBL" id="KAK6005774.1"/>
    </source>
</evidence>
<reference evidence="9 10" key="1">
    <citation type="submission" date="2023-11" db="EMBL/GenBank/DDBJ databases">
        <title>Draft genome sequence and annotation of the polyextremotolerant black yeast-like fungus Aureobasidium pullulans NRRL 62042.</title>
        <authorList>
            <person name="Dielentheis-Frenken M.R.E."/>
            <person name="Wibberg D."/>
            <person name="Blank L.M."/>
            <person name="Tiso T."/>
        </authorList>
    </citation>
    <scope>NUCLEOTIDE SEQUENCE [LARGE SCALE GENOMIC DNA]</scope>
    <source>
        <strain evidence="9 10">NRRL 62042</strain>
    </source>
</reference>
<evidence type="ECO:0000256" key="3">
    <source>
        <dbReference type="ARBA" id="ARBA00022989"/>
    </source>
</evidence>
<comment type="subcellular location">
    <subcellularLocation>
        <location evidence="1">Membrane</location>
        <topology evidence="1">Multi-pass membrane protein</topology>
    </subcellularLocation>
</comment>
<evidence type="ECO:0000256" key="4">
    <source>
        <dbReference type="ARBA" id="ARBA00023136"/>
    </source>
</evidence>
<feature type="transmembrane region" description="Helical" evidence="7">
    <location>
        <begin position="128"/>
        <end position="149"/>
    </location>
</feature>
<gene>
    <name evidence="9" type="ORF">QM012_007416</name>
</gene>
<dbReference type="EMBL" id="JASGXD010000005">
    <property type="protein sequence ID" value="KAK6005774.1"/>
    <property type="molecule type" value="Genomic_DNA"/>
</dbReference>
<accession>A0ABR0TMZ2</accession>
<organism evidence="9 10">
    <name type="scientific">Aureobasidium pullulans</name>
    <name type="common">Black yeast</name>
    <name type="synonym">Pullularia pullulans</name>
    <dbReference type="NCBI Taxonomy" id="5580"/>
    <lineage>
        <taxon>Eukaryota</taxon>
        <taxon>Fungi</taxon>
        <taxon>Dikarya</taxon>
        <taxon>Ascomycota</taxon>
        <taxon>Pezizomycotina</taxon>
        <taxon>Dothideomycetes</taxon>
        <taxon>Dothideomycetidae</taxon>
        <taxon>Dothideales</taxon>
        <taxon>Saccotheciaceae</taxon>
        <taxon>Aureobasidium</taxon>
    </lineage>
</organism>
<feature type="region of interest" description="Disordered" evidence="6">
    <location>
        <begin position="286"/>
        <end position="322"/>
    </location>
</feature>
<evidence type="ECO:0000256" key="7">
    <source>
        <dbReference type="SAM" id="Phobius"/>
    </source>
</evidence>
<feature type="transmembrane region" description="Helical" evidence="7">
    <location>
        <begin position="20"/>
        <end position="39"/>
    </location>
</feature>
<evidence type="ECO:0000259" key="8">
    <source>
        <dbReference type="Pfam" id="PF20684"/>
    </source>
</evidence>
<feature type="transmembrane region" description="Helical" evidence="7">
    <location>
        <begin position="252"/>
        <end position="278"/>
    </location>
</feature>
<evidence type="ECO:0000256" key="6">
    <source>
        <dbReference type="SAM" id="MobiDB-lite"/>
    </source>
</evidence>
<feature type="transmembrane region" description="Helical" evidence="7">
    <location>
        <begin position="178"/>
        <end position="198"/>
    </location>
</feature>